<feature type="non-terminal residue" evidence="2">
    <location>
        <position position="254"/>
    </location>
</feature>
<organism evidence="2 3">
    <name type="scientific">Cercospora zeae-maydis SCOH1-5</name>
    <dbReference type="NCBI Taxonomy" id="717836"/>
    <lineage>
        <taxon>Eukaryota</taxon>
        <taxon>Fungi</taxon>
        <taxon>Dikarya</taxon>
        <taxon>Ascomycota</taxon>
        <taxon>Pezizomycotina</taxon>
        <taxon>Dothideomycetes</taxon>
        <taxon>Dothideomycetidae</taxon>
        <taxon>Mycosphaerellales</taxon>
        <taxon>Mycosphaerellaceae</taxon>
        <taxon>Cercospora</taxon>
    </lineage>
</organism>
<dbReference type="AlphaFoldDB" id="A0A6A6FL15"/>
<feature type="non-terminal residue" evidence="2">
    <location>
        <position position="1"/>
    </location>
</feature>
<dbReference type="PANTHER" id="PTHR32015:SF1">
    <property type="entry name" value="LIPASE"/>
    <property type="match status" value="1"/>
</dbReference>
<dbReference type="EMBL" id="ML992669">
    <property type="protein sequence ID" value="KAF2214159.1"/>
    <property type="molecule type" value="Genomic_DNA"/>
</dbReference>
<keyword evidence="3" id="KW-1185">Reference proteome</keyword>
<reference evidence="2" key="1">
    <citation type="journal article" date="2020" name="Stud. Mycol.">
        <title>101 Dothideomycetes genomes: a test case for predicting lifestyles and emergence of pathogens.</title>
        <authorList>
            <person name="Haridas S."/>
            <person name="Albert R."/>
            <person name="Binder M."/>
            <person name="Bloem J."/>
            <person name="Labutti K."/>
            <person name="Salamov A."/>
            <person name="Andreopoulos B."/>
            <person name="Baker S."/>
            <person name="Barry K."/>
            <person name="Bills G."/>
            <person name="Bluhm B."/>
            <person name="Cannon C."/>
            <person name="Castanera R."/>
            <person name="Culley D."/>
            <person name="Daum C."/>
            <person name="Ezra D."/>
            <person name="Gonzalez J."/>
            <person name="Henrissat B."/>
            <person name="Kuo A."/>
            <person name="Liang C."/>
            <person name="Lipzen A."/>
            <person name="Lutzoni F."/>
            <person name="Magnuson J."/>
            <person name="Mondo S."/>
            <person name="Nolan M."/>
            <person name="Ohm R."/>
            <person name="Pangilinan J."/>
            <person name="Park H.-J."/>
            <person name="Ramirez L."/>
            <person name="Alfaro M."/>
            <person name="Sun H."/>
            <person name="Tritt A."/>
            <person name="Yoshinaga Y."/>
            <person name="Zwiers L.-H."/>
            <person name="Turgeon B."/>
            <person name="Goodwin S."/>
            <person name="Spatafora J."/>
            <person name="Crous P."/>
            <person name="Grigoriev I."/>
        </authorList>
    </citation>
    <scope>NUCLEOTIDE SEQUENCE</scope>
    <source>
        <strain evidence="2">SCOH1-5</strain>
    </source>
</reference>
<dbReference type="GO" id="GO:0016042">
    <property type="term" value="P:lipid catabolic process"/>
    <property type="evidence" value="ECO:0007669"/>
    <property type="project" value="InterPro"/>
</dbReference>
<dbReference type="OrthoDB" id="9974421at2759"/>
<accession>A0A6A6FL15</accession>
<proteinExistence type="predicted"/>
<feature type="domain" description="AB hydrolase-1" evidence="1">
    <location>
        <begin position="12"/>
        <end position="147"/>
    </location>
</feature>
<dbReference type="Proteomes" id="UP000799539">
    <property type="component" value="Unassembled WGS sequence"/>
</dbReference>
<sequence>NNFACRSPSHPNPVIVLHGILANAYIGINALYEYLGTQGFCTFSTTYGAFLPGVLPIDFGGVTSISQSSAEVAAFIQQVLASTGASQVDIVAHSEGGFLSLYVPKFYPYLQPHIRNIVAIGPPTHGTTISGLYDAAYIFGEPSRRLVGDLFEAVGCGACDDLGPQGPAVLALNDGPIAQPGIQYTIIASQYDEIVTPPSTAFVLEPSVVNLYIQQYCPADTAGHVHEPYDPNIQAVVANALNGHPAGPAFCSTG</sequence>
<name>A0A6A6FL15_9PEZI</name>
<dbReference type="InterPro" id="IPR002918">
    <property type="entry name" value="Lipase_EstA/Esterase_EstB"/>
</dbReference>
<dbReference type="GO" id="GO:0016298">
    <property type="term" value="F:lipase activity"/>
    <property type="evidence" value="ECO:0007669"/>
    <property type="project" value="TreeGrafter"/>
</dbReference>
<dbReference type="InterPro" id="IPR000073">
    <property type="entry name" value="AB_hydrolase_1"/>
</dbReference>
<evidence type="ECO:0000313" key="3">
    <source>
        <dbReference type="Proteomes" id="UP000799539"/>
    </source>
</evidence>
<gene>
    <name evidence="2" type="ORF">CERZMDRAFT_5968</name>
</gene>
<evidence type="ECO:0000313" key="2">
    <source>
        <dbReference type="EMBL" id="KAF2214159.1"/>
    </source>
</evidence>
<dbReference type="Gene3D" id="3.40.50.1820">
    <property type="entry name" value="alpha/beta hydrolase"/>
    <property type="match status" value="1"/>
</dbReference>
<dbReference type="SUPFAM" id="SSF53474">
    <property type="entry name" value="alpha/beta-Hydrolases"/>
    <property type="match status" value="1"/>
</dbReference>
<evidence type="ECO:0000259" key="1">
    <source>
        <dbReference type="Pfam" id="PF00561"/>
    </source>
</evidence>
<dbReference type="PANTHER" id="PTHR32015">
    <property type="entry name" value="FASTING INDUCED LIPASE"/>
    <property type="match status" value="1"/>
</dbReference>
<dbReference type="InterPro" id="IPR029058">
    <property type="entry name" value="AB_hydrolase_fold"/>
</dbReference>
<protein>
    <recommendedName>
        <fullName evidence="1">AB hydrolase-1 domain-containing protein</fullName>
    </recommendedName>
</protein>
<dbReference type="Pfam" id="PF00561">
    <property type="entry name" value="Abhydrolase_1"/>
    <property type="match status" value="1"/>
</dbReference>